<evidence type="ECO:0000313" key="2">
    <source>
        <dbReference type="Proteomes" id="UP000481252"/>
    </source>
</evidence>
<dbReference type="RefSeq" id="WP_165121284.1">
    <property type="nucleotide sequence ID" value="NZ_JAAKZG010000021.1"/>
</dbReference>
<proteinExistence type="predicted"/>
<accession>A0A7C9VI31</accession>
<comment type="caution">
    <text evidence="1">The sequence shown here is derived from an EMBL/GenBank/DDBJ whole genome shotgun (WGS) entry which is preliminary data.</text>
</comment>
<dbReference type="InterPro" id="IPR009562">
    <property type="entry name" value="DUF1178"/>
</dbReference>
<keyword evidence="2" id="KW-1185">Reference proteome</keyword>
<dbReference type="PIRSF" id="PIRSF032131">
    <property type="entry name" value="UCP032131"/>
    <property type="match status" value="1"/>
</dbReference>
<organism evidence="1 2">
    <name type="scientific">Mesorhizobium zhangyense</name>
    <dbReference type="NCBI Taxonomy" id="1776730"/>
    <lineage>
        <taxon>Bacteria</taxon>
        <taxon>Pseudomonadati</taxon>
        <taxon>Pseudomonadota</taxon>
        <taxon>Alphaproteobacteria</taxon>
        <taxon>Hyphomicrobiales</taxon>
        <taxon>Phyllobacteriaceae</taxon>
        <taxon>Mesorhizobium</taxon>
    </lineage>
</organism>
<name>A0A7C9VI31_9HYPH</name>
<dbReference type="AlphaFoldDB" id="A0A7C9VI31"/>
<dbReference type="EMBL" id="JAAKZG010000021">
    <property type="protein sequence ID" value="NGN44911.1"/>
    <property type="molecule type" value="Genomic_DNA"/>
</dbReference>
<dbReference type="Pfam" id="PF06676">
    <property type="entry name" value="DUF1178"/>
    <property type="match status" value="1"/>
</dbReference>
<gene>
    <name evidence="1" type="ORF">G6N74_28025</name>
</gene>
<evidence type="ECO:0000313" key="1">
    <source>
        <dbReference type="EMBL" id="NGN44911.1"/>
    </source>
</evidence>
<reference evidence="1 2" key="1">
    <citation type="submission" date="2020-02" db="EMBL/GenBank/DDBJ databases">
        <title>Genome sequence of the type strain CGMCC 1.15528 of Mesorhizobium zhangyense.</title>
        <authorList>
            <person name="Gao J."/>
            <person name="Sun J."/>
        </authorList>
    </citation>
    <scope>NUCLEOTIDE SEQUENCE [LARGE SCALE GENOMIC DNA]</scope>
    <source>
        <strain evidence="1 2">CGMCC 1.15528</strain>
    </source>
</reference>
<sequence>MIKFSLTCERSHDFEGWFRNNEDFEKQQKRGLVDCPACGSHKVEKALMAPAVSTGRKKEKIALAMNEQQRAAMAQLKALSEKIRENSDYVGDKFAEEARKIHFGESDARGIYGEATLDEAKSLAEDGVEFMPIPTFPDDQN</sequence>
<dbReference type="Proteomes" id="UP000481252">
    <property type="component" value="Unassembled WGS sequence"/>
</dbReference>
<protein>
    <submittedName>
        <fullName evidence="1">DUF1178 family protein</fullName>
    </submittedName>
</protein>